<dbReference type="Gene3D" id="1.10.510.10">
    <property type="entry name" value="Transferase(Phosphotransferase) domain 1"/>
    <property type="match status" value="1"/>
</dbReference>
<dbReference type="Gene3D" id="3.40.50.2300">
    <property type="match status" value="2"/>
</dbReference>
<evidence type="ECO:0000256" key="4">
    <source>
        <dbReference type="ARBA" id="ARBA00022741"/>
    </source>
</evidence>
<feature type="compositionally biased region" description="Low complexity" evidence="8">
    <location>
        <begin position="312"/>
        <end position="332"/>
    </location>
</feature>
<evidence type="ECO:0000256" key="2">
    <source>
        <dbReference type="ARBA" id="ARBA00022679"/>
    </source>
</evidence>
<keyword evidence="5" id="KW-0418">Kinase</keyword>
<gene>
    <name evidence="10" type="ORF">GCM10023329_09680</name>
</gene>
<feature type="domain" description="Protein kinase" evidence="9">
    <location>
        <begin position="15"/>
        <end position="275"/>
    </location>
</feature>
<evidence type="ECO:0000313" key="10">
    <source>
        <dbReference type="EMBL" id="GAA4765642.1"/>
    </source>
</evidence>
<evidence type="ECO:0000256" key="1">
    <source>
        <dbReference type="ARBA" id="ARBA00010062"/>
    </source>
</evidence>
<keyword evidence="2" id="KW-0808">Transferase</keyword>
<evidence type="ECO:0000256" key="5">
    <source>
        <dbReference type="ARBA" id="ARBA00022777"/>
    </source>
</evidence>
<dbReference type="PROSITE" id="PS00107">
    <property type="entry name" value="PROTEIN_KINASE_ATP"/>
    <property type="match status" value="1"/>
</dbReference>
<dbReference type="InterPro" id="IPR011009">
    <property type="entry name" value="Kinase-like_dom_sf"/>
</dbReference>
<dbReference type="SUPFAM" id="SSF53822">
    <property type="entry name" value="Periplasmic binding protein-like I"/>
    <property type="match status" value="1"/>
</dbReference>
<evidence type="ECO:0000256" key="7">
    <source>
        <dbReference type="PROSITE-ProRule" id="PRU10141"/>
    </source>
</evidence>
<dbReference type="InterPro" id="IPR008271">
    <property type="entry name" value="Ser/Thr_kinase_AS"/>
</dbReference>
<evidence type="ECO:0000256" key="3">
    <source>
        <dbReference type="ARBA" id="ARBA00022729"/>
    </source>
</evidence>
<evidence type="ECO:0000256" key="8">
    <source>
        <dbReference type="SAM" id="MobiDB-lite"/>
    </source>
</evidence>
<evidence type="ECO:0000313" key="11">
    <source>
        <dbReference type="Proteomes" id="UP001501147"/>
    </source>
</evidence>
<keyword evidence="6 7" id="KW-0067">ATP-binding</keyword>
<proteinExistence type="inferred from homology"/>
<dbReference type="SUPFAM" id="SSF56112">
    <property type="entry name" value="Protein kinase-like (PK-like)"/>
    <property type="match status" value="1"/>
</dbReference>
<dbReference type="CDD" id="cd14014">
    <property type="entry name" value="STKc_PknB_like"/>
    <property type="match status" value="1"/>
</dbReference>
<feature type="region of interest" description="Disordered" evidence="8">
    <location>
        <begin position="312"/>
        <end position="338"/>
    </location>
</feature>
<dbReference type="PROSITE" id="PS00108">
    <property type="entry name" value="PROTEIN_KINASE_ST"/>
    <property type="match status" value="1"/>
</dbReference>
<dbReference type="EMBL" id="BAABJV010000001">
    <property type="protein sequence ID" value="GAA4765642.1"/>
    <property type="molecule type" value="Genomic_DNA"/>
</dbReference>
<dbReference type="Pfam" id="PF13458">
    <property type="entry name" value="Peripla_BP_6"/>
    <property type="match status" value="1"/>
</dbReference>
<organism evidence="10 11">
    <name type="scientific">Streptomyces sanyensis</name>
    <dbReference type="NCBI Taxonomy" id="568869"/>
    <lineage>
        <taxon>Bacteria</taxon>
        <taxon>Bacillati</taxon>
        <taxon>Actinomycetota</taxon>
        <taxon>Actinomycetes</taxon>
        <taxon>Kitasatosporales</taxon>
        <taxon>Streptomycetaceae</taxon>
        <taxon>Streptomyces</taxon>
    </lineage>
</organism>
<dbReference type="InterPro" id="IPR028081">
    <property type="entry name" value="Leu-bd"/>
</dbReference>
<dbReference type="CDD" id="cd06342">
    <property type="entry name" value="PBP1_ABC_LIVBP-like"/>
    <property type="match status" value="1"/>
</dbReference>
<evidence type="ECO:0000256" key="6">
    <source>
        <dbReference type="ARBA" id="ARBA00022840"/>
    </source>
</evidence>
<comment type="caution">
    <text evidence="10">The sequence shown here is derived from an EMBL/GenBank/DDBJ whole genome shotgun (WGS) entry which is preliminary data.</text>
</comment>
<dbReference type="InterPro" id="IPR028082">
    <property type="entry name" value="Peripla_BP_I"/>
</dbReference>
<dbReference type="Pfam" id="PF00069">
    <property type="entry name" value="Pkinase"/>
    <property type="match status" value="1"/>
</dbReference>
<protein>
    <recommendedName>
        <fullName evidence="9">Protein kinase domain-containing protein</fullName>
    </recommendedName>
</protein>
<comment type="similarity">
    <text evidence="1">Belongs to the leucine-binding protein family.</text>
</comment>
<name>A0ABP8ZTC2_9ACTN</name>
<keyword evidence="11" id="KW-1185">Reference proteome</keyword>
<dbReference type="PANTHER" id="PTHR43289:SF34">
    <property type="entry name" value="SERINE_THREONINE-PROTEIN KINASE YBDM-RELATED"/>
    <property type="match status" value="1"/>
</dbReference>
<dbReference type="PROSITE" id="PS50011">
    <property type="entry name" value="PROTEIN_KINASE_DOM"/>
    <property type="match status" value="1"/>
</dbReference>
<dbReference type="PANTHER" id="PTHR43289">
    <property type="entry name" value="MITOGEN-ACTIVATED PROTEIN KINASE KINASE KINASE 20-RELATED"/>
    <property type="match status" value="1"/>
</dbReference>
<accession>A0ABP8ZTC2</accession>
<dbReference type="SMART" id="SM00220">
    <property type="entry name" value="S_TKc"/>
    <property type="match status" value="1"/>
</dbReference>
<dbReference type="InterPro" id="IPR017441">
    <property type="entry name" value="Protein_kinase_ATP_BS"/>
</dbReference>
<feature type="binding site" evidence="7">
    <location>
        <position position="43"/>
    </location>
    <ligand>
        <name>ATP</name>
        <dbReference type="ChEBI" id="CHEBI:30616"/>
    </ligand>
</feature>
<evidence type="ECO:0000259" key="9">
    <source>
        <dbReference type="PROSITE" id="PS50011"/>
    </source>
</evidence>
<dbReference type="RefSeq" id="WP_345609695.1">
    <property type="nucleotide sequence ID" value="NZ_BAABJV010000001.1"/>
</dbReference>
<keyword evidence="4 7" id="KW-0547">Nucleotide-binding</keyword>
<dbReference type="InterPro" id="IPR000719">
    <property type="entry name" value="Prot_kinase_dom"/>
</dbReference>
<reference evidence="11" key="1">
    <citation type="journal article" date="2019" name="Int. J. Syst. Evol. Microbiol.">
        <title>The Global Catalogue of Microorganisms (GCM) 10K type strain sequencing project: providing services to taxonomists for standard genome sequencing and annotation.</title>
        <authorList>
            <consortium name="The Broad Institute Genomics Platform"/>
            <consortium name="The Broad Institute Genome Sequencing Center for Infectious Disease"/>
            <person name="Wu L."/>
            <person name="Ma J."/>
        </authorList>
    </citation>
    <scope>NUCLEOTIDE SEQUENCE [LARGE SCALE GENOMIC DNA]</scope>
    <source>
        <strain evidence="11">JCM 18324</strain>
    </source>
</reference>
<keyword evidence="3" id="KW-0732">Signal</keyword>
<sequence length="736" mass="76333">MRPLLPSDPARVGRHRLLGRLGAGGMGVVYLGRTDQGALAAVKVVRAAYADDPGFRARFAREVRAAGRVRSPWVVPLLGAGTRESTPWLATAYVPGPSVAEAVEECGPLPLRSARVLGARLAEALRDVHAAGLVHRDVKPANVLLALDGPRLIDFGIAREQAGTALTATGTVVGSPGFLSPEQARGTGAGVGPPSDVFSLGCLLAFAVSGHRPFGDGSPAAVLVRTAYEEPELDGVPGDMAALVRSCLAKEPGDRPTAAELRAALGGAPPAEDWLPGPVVRLIARRSAAALALPAVPPTTLDGRGAAATRAAGAAGAGPAAREAAGAPTEPAIAPPRPGLPRRRLLLGAAGVLAAGGGAGAWWAWGRGRKPAAAVRKTLVLALHADLSGPGKALGTAQERGVRIALEEFNSRAEHGLRLDLLVRDDRGDPRRAQEVAEELSADGKVLAVLGPSDEDCAAAVVDRYQKALLSMVSVSLGRLPAKGLHTQRVFVATRPVDDALGGPLAVHLAHTVDSRHTVFLADAELGATSWTVCSRTADALGASTRSERWTVEEDTDARGFAALAGRVVDSGADAVVFVGGARRTAELARALPAAGFEGARLGTHHAVTSSFLGLAGRDAEGWVFATPFLNPLAEESTGAFATAYRRRFEGADPPWYAAEAYDAALFLARAVTELGAIGYERGGLVRQLRETRYEGITKALYFDPDTAAYNLEALYLFAVEGGGFVYRGRAADGAR</sequence>
<dbReference type="Gene3D" id="3.30.200.20">
    <property type="entry name" value="Phosphorylase Kinase, domain 1"/>
    <property type="match status" value="1"/>
</dbReference>
<dbReference type="Proteomes" id="UP001501147">
    <property type="component" value="Unassembled WGS sequence"/>
</dbReference>